<evidence type="ECO:0000256" key="4">
    <source>
        <dbReference type="ARBA" id="ARBA00022968"/>
    </source>
</evidence>
<dbReference type="InterPro" id="IPR025846">
    <property type="entry name" value="TBL_N"/>
</dbReference>
<evidence type="ECO:0008006" key="13">
    <source>
        <dbReference type="Google" id="ProtNLM"/>
    </source>
</evidence>
<dbReference type="Pfam" id="PF14416">
    <property type="entry name" value="PMR5N"/>
    <property type="match status" value="1"/>
</dbReference>
<feature type="region of interest" description="Disordered" evidence="7">
    <location>
        <begin position="190"/>
        <end position="244"/>
    </location>
</feature>
<evidence type="ECO:0000313" key="12">
    <source>
        <dbReference type="Proteomes" id="UP001457282"/>
    </source>
</evidence>
<feature type="domain" description="Trichome birefringence-like C-terminal" evidence="9">
    <location>
        <begin position="300"/>
        <end position="584"/>
    </location>
</feature>
<comment type="subcellular location">
    <subcellularLocation>
        <location evidence="1">Membrane</location>
        <topology evidence="1">Single-pass membrane protein</topology>
    </subcellularLocation>
</comment>
<dbReference type="GO" id="GO:0005794">
    <property type="term" value="C:Golgi apparatus"/>
    <property type="evidence" value="ECO:0007669"/>
    <property type="project" value="TreeGrafter"/>
</dbReference>
<proteinExistence type="inferred from homology"/>
<evidence type="ECO:0000256" key="7">
    <source>
        <dbReference type="SAM" id="MobiDB-lite"/>
    </source>
</evidence>
<accession>A0AAW1Y0I5</accession>
<evidence type="ECO:0000256" key="8">
    <source>
        <dbReference type="SAM" id="Phobius"/>
    </source>
</evidence>
<evidence type="ECO:0000256" key="3">
    <source>
        <dbReference type="ARBA" id="ARBA00022692"/>
    </source>
</evidence>
<gene>
    <name evidence="11" type="ORF">M0R45_017963</name>
</gene>
<evidence type="ECO:0000256" key="6">
    <source>
        <dbReference type="ARBA" id="ARBA00023136"/>
    </source>
</evidence>
<feature type="compositionally biased region" description="Basic and acidic residues" evidence="7">
    <location>
        <begin position="158"/>
        <end position="168"/>
    </location>
</feature>
<evidence type="ECO:0000259" key="10">
    <source>
        <dbReference type="Pfam" id="PF14416"/>
    </source>
</evidence>
<evidence type="ECO:0000259" key="9">
    <source>
        <dbReference type="Pfam" id="PF13839"/>
    </source>
</evidence>
<evidence type="ECO:0000313" key="11">
    <source>
        <dbReference type="EMBL" id="KAK9941357.1"/>
    </source>
</evidence>
<feature type="region of interest" description="Disordered" evidence="7">
    <location>
        <begin position="111"/>
        <end position="170"/>
    </location>
</feature>
<keyword evidence="5 8" id="KW-1133">Transmembrane helix</keyword>
<protein>
    <recommendedName>
        <fullName evidence="13">Trichome birefringence-like N-terminal domain-containing protein</fullName>
    </recommendedName>
</protein>
<feature type="transmembrane region" description="Helical" evidence="8">
    <location>
        <begin position="73"/>
        <end position="91"/>
    </location>
</feature>
<evidence type="ECO:0000256" key="1">
    <source>
        <dbReference type="ARBA" id="ARBA00004167"/>
    </source>
</evidence>
<dbReference type="Pfam" id="PF13839">
    <property type="entry name" value="PC-Esterase"/>
    <property type="match status" value="1"/>
</dbReference>
<feature type="compositionally biased region" description="Low complexity" evidence="7">
    <location>
        <begin position="208"/>
        <end position="218"/>
    </location>
</feature>
<reference evidence="11 12" key="1">
    <citation type="journal article" date="2023" name="G3 (Bethesda)">
        <title>A chromosome-length genome assembly and annotation of blackberry (Rubus argutus, cv. 'Hillquist').</title>
        <authorList>
            <person name="Bruna T."/>
            <person name="Aryal R."/>
            <person name="Dudchenko O."/>
            <person name="Sargent D.J."/>
            <person name="Mead D."/>
            <person name="Buti M."/>
            <person name="Cavallini A."/>
            <person name="Hytonen T."/>
            <person name="Andres J."/>
            <person name="Pham M."/>
            <person name="Weisz D."/>
            <person name="Mascagni F."/>
            <person name="Usai G."/>
            <person name="Natali L."/>
            <person name="Bassil N."/>
            <person name="Fernandez G.E."/>
            <person name="Lomsadze A."/>
            <person name="Armour M."/>
            <person name="Olukolu B."/>
            <person name="Poorten T."/>
            <person name="Britton C."/>
            <person name="Davik J."/>
            <person name="Ashrafi H."/>
            <person name="Aiden E.L."/>
            <person name="Borodovsky M."/>
            <person name="Worthington M."/>
        </authorList>
    </citation>
    <scope>NUCLEOTIDE SEQUENCE [LARGE SCALE GENOMIC DNA]</scope>
    <source>
        <strain evidence="11">PI 553951</strain>
    </source>
</reference>
<comment type="similarity">
    <text evidence="2">Belongs to the PC-esterase family. TBL subfamily.</text>
</comment>
<dbReference type="InterPro" id="IPR029962">
    <property type="entry name" value="TBL"/>
</dbReference>
<feature type="compositionally biased region" description="Basic residues" evidence="7">
    <location>
        <begin position="231"/>
        <end position="243"/>
    </location>
</feature>
<keyword evidence="6 8" id="KW-0472">Membrane</keyword>
<dbReference type="GO" id="GO:0016413">
    <property type="term" value="F:O-acetyltransferase activity"/>
    <property type="evidence" value="ECO:0007669"/>
    <property type="project" value="InterPro"/>
</dbReference>
<evidence type="ECO:0000256" key="5">
    <source>
        <dbReference type="ARBA" id="ARBA00022989"/>
    </source>
</evidence>
<evidence type="ECO:0000256" key="2">
    <source>
        <dbReference type="ARBA" id="ARBA00007727"/>
    </source>
</evidence>
<keyword evidence="4" id="KW-0735">Signal-anchor</keyword>
<feature type="compositionally biased region" description="Basic and acidic residues" evidence="7">
    <location>
        <begin position="192"/>
        <end position="207"/>
    </location>
</feature>
<dbReference type="PANTHER" id="PTHR32285">
    <property type="entry name" value="PROTEIN TRICHOME BIREFRINGENCE-LIKE 9-RELATED"/>
    <property type="match status" value="1"/>
</dbReference>
<dbReference type="AlphaFoldDB" id="A0AAW1Y0I5"/>
<dbReference type="GO" id="GO:0016020">
    <property type="term" value="C:membrane"/>
    <property type="evidence" value="ECO:0007669"/>
    <property type="project" value="UniProtKB-SubCell"/>
</dbReference>
<dbReference type="Proteomes" id="UP001457282">
    <property type="component" value="Unassembled WGS sequence"/>
</dbReference>
<dbReference type="InterPro" id="IPR026057">
    <property type="entry name" value="TBL_C"/>
</dbReference>
<feature type="domain" description="Trichome birefringence-like N-terminal" evidence="10">
    <location>
        <begin position="247"/>
        <end position="299"/>
    </location>
</feature>
<name>A0AAW1Y0I5_RUBAR</name>
<comment type="caution">
    <text evidence="11">The sequence shown here is derived from an EMBL/GenBank/DDBJ whole genome shotgun (WGS) entry which is preliminary data.</text>
</comment>
<organism evidence="11 12">
    <name type="scientific">Rubus argutus</name>
    <name type="common">Southern blackberry</name>
    <dbReference type="NCBI Taxonomy" id="59490"/>
    <lineage>
        <taxon>Eukaryota</taxon>
        <taxon>Viridiplantae</taxon>
        <taxon>Streptophyta</taxon>
        <taxon>Embryophyta</taxon>
        <taxon>Tracheophyta</taxon>
        <taxon>Spermatophyta</taxon>
        <taxon>Magnoliopsida</taxon>
        <taxon>eudicotyledons</taxon>
        <taxon>Gunneridae</taxon>
        <taxon>Pentapetalae</taxon>
        <taxon>rosids</taxon>
        <taxon>fabids</taxon>
        <taxon>Rosales</taxon>
        <taxon>Rosaceae</taxon>
        <taxon>Rosoideae</taxon>
        <taxon>Rosoideae incertae sedis</taxon>
        <taxon>Rubus</taxon>
    </lineage>
</organism>
<dbReference type="EMBL" id="JBEDUW010000003">
    <property type="protein sequence ID" value="KAK9941357.1"/>
    <property type="molecule type" value="Genomic_DNA"/>
</dbReference>
<keyword evidence="12" id="KW-1185">Reference proteome</keyword>
<keyword evidence="3 8" id="KW-0812">Transmembrane</keyword>
<dbReference type="PANTHER" id="PTHR32285:SF242">
    <property type="entry name" value="PMR5_CAS1P GDSL_SGNH-LIKE ACYL-ESTERASE FAMILY PROTEIN"/>
    <property type="match status" value="1"/>
</dbReference>
<sequence>MADWGHFLTTEHLLPTTVGESKASPRPSVHAHITTIAEDYSSMVTMTSPHSTKAETSKASVFSIFYSKRNSMVCTYAFTIVFITCTILLVFNPSRPSVPFGFKNFLHSSSYSSSQTPNPHWKRNSLPHFDEVGSSKGDVGIDQKGLNQSSGGNGGTKENVETERDDHIGTAQSSNTTILSLFKDSNHTGTEFSEKFEGSERRNETKKAVSSHSSSNGKKGLKKKGSDSKKGLSKKQGKQSRSKLKNECDLFDGRWVRDNSYPLYAAGTCPWIDEPFDCFLNGRPDNGYEKYRWQPKHCSVPRLDGKKMLRLLAGKRLVYVGDSLNRNMWESLLCALRNAVEDKNKVYEISGREEFRTEGSYSFIFQDYNCSVEFFQSRFLVQEWEVKDKNGSKKETLRIDLMESSADKYKDADVLIFNTGHWWTHEKTSNGLGYYQEGSHVYDELNGEEAYRRALTTWGRWVDTKVDPKKTAVFFRGYSPSHFRGGAWNSGGQCHGETKPTTDTEYGGEYPSNMKILDSVMEKMKTPILYLNITAMTDFRKDAHPSVYRMPNLTAEERKKTSIQDCSHWCLPGVPDTWNELIYTLLLTHNLKQQKKKQHKQRHQQNQRTPY</sequence>